<dbReference type="GO" id="GO:0016787">
    <property type="term" value="F:hydrolase activity"/>
    <property type="evidence" value="ECO:0007669"/>
    <property type="project" value="UniProtKB-KW"/>
</dbReference>
<dbReference type="eggNOG" id="COG2267">
    <property type="taxonomic scope" value="Bacteria"/>
</dbReference>
<keyword evidence="3" id="KW-1185">Reference proteome</keyword>
<dbReference type="SUPFAM" id="SSF53474">
    <property type="entry name" value="alpha/beta-Hydrolases"/>
    <property type="match status" value="1"/>
</dbReference>
<dbReference type="PANTHER" id="PTHR43798">
    <property type="entry name" value="MONOACYLGLYCEROL LIPASE"/>
    <property type="match status" value="1"/>
</dbReference>
<evidence type="ECO:0000313" key="3">
    <source>
        <dbReference type="Proteomes" id="UP000006683"/>
    </source>
</evidence>
<dbReference type="InterPro" id="IPR050266">
    <property type="entry name" value="AB_hydrolase_sf"/>
</dbReference>
<dbReference type="Pfam" id="PF00561">
    <property type="entry name" value="Abhydrolase_1"/>
    <property type="match status" value="1"/>
</dbReference>
<dbReference type="Gene3D" id="3.40.50.1820">
    <property type="entry name" value="alpha/beta hydrolase"/>
    <property type="match status" value="1"/>
</dbReference>
<dbReference type="InterPro" id="IPR000639">
    <property type="entry name" value="Epox_hydrolase-like"/>
</dbReference>
<dbReference type="PANTHER" id="PTHR43798:SF33">
    <property type="entry name" value="HYDROLASE, PUTATIVE (AFU_ORTHOLOGUE AFUA_2G14860)-RELATED"/>
    <property type="match status" value="1"/>
</dbReference>
<accession>E1SVN3</accession>
<protein>
    <submittedName>
        <fullName evidence="2">Alpha/beta hydrolase fold protein</fullName>
    </submittedName>
</protein>
<dbReference type="EMBL" id="CP002209">
    <property type="protein sequence ID" value="ADN76364.1"/>
    <property type="molecule type" value="Genomic_DNA"/>
</dbReference>
<evidence type="ECO:0000259" key="1">
    <source>
        <dbReference type="Pfam" id="PF00561"/>
    </source>
</evidence>
<sequence length="275" mass="31856">MSQALLHHKIYRHPEPRDWVVLVHGAGGSSNIWFRQLKAYRAQFNVLLLDLRGHGASKEIVKHLIEGKYCFRSVTRDVLQLLDHLRIRHAHFVGISLGTIVIRTLAELEPHRVKTMVLGGAVTRLNRFSQVLVKVGNALKNVVPYMWLYRLFAWIIMPKKAQAPSRHLFIREAHRLCQKEFKRWFRLAAEVNPLMRYFKEKELSIPTLYIMGDNDHMFLKPVKEMAHAHRHSNLAVIEDCGHVCNVEKAEDFNSLSLAFLTEHSEFSALATRRSA</sequence>
<gene>
    <name evidence="2" type="ordered locus">Fbal_2161</name>
</gene>
<dbReference type="InterPro" id="IPR029058">
    <property type="entry name" value="AB_hydrolase_fold"/>
</dbReference>
<keyword evidence="2" id="KW-0378">Hydrolase</keyword>
<proteinExistence type="predicted"/>
<reference evidence="2 3" key="1">
    <citation type="journal article" date="2010" name="Stand. Genomic Sci.">
        <title>Complete genome sequence of Ferrimonas balearica type strain (PAT).</title>
        <authorList>
            <person name="Nolan M."/>
            <person name="Sikorski J."/>
            <person name="Davenport K."/>
            <person name="Lucas S."/>
            <person name="Glavina Del Rio T."/>
            <person name="Tice H."/>
            <person name="Cheng J."/>
            <person name="Goodwin L."/>
            <person name="Pitluck S."/>
            <person name="Liolios K."/>
            <person name="Ivanova N."/>
            <person name="Mavromatis K."/>
            <person name="Ovchinnikova G."/>
            <person name="Pati A."/>
            <person name="Chen A."/>
            <person name="Palaniappan K."/>
            <person name="Land M."/>
            <person name="Hauser L."/>
            <person name="Chang Y."/>
            <person name="Jeffries C."/>
            <person name="Tapia R."/>
            <person name="Brettin T."/>
            <person name="Detter J."/>
            <person name="Han C."/>
            <person name="Yasawong M."/>
            <person name="Rohde M."/>
            <person name="Tindall B."/>
            <person name="Goker M."/>
            <person name="Woyke T."/>
            <person name="Bristow J."/>
            <person name="Eisen J."/>
            <person name="Markowitz V."/>
            <person name="Hugenholtz P."/>
            <person name="Kyrpides N."/>
            <person name="Klenk H."/>
            <person name="Lapidus A."/>
        </authorList>
    </citation>
    <scope>NUCLEOTIDE SEQUENCE [LARGE SCALE GENOMIC DNA]</scope>
    <source>
        <strain evidence="3">DSM 9799 / CCM 4581 / KCTC 23876 / PAT</strain>
    </source>
</reference>
<dbReference type="PRINTS" id="PR00412">
    <property type="entry name" value="EPOXHYDRLASE"/>
</dbReference>
<organism evidence="2 3">
    <name type="scientific">Ferrimonas balearica (strain DSM 9799 / CCM 4581 / KCTC 23876 / PAT)</name>
    <dbReference type="NCBI Taxonomy" id="550540"/>
    <lineage>
        <taxon>Bacteria</taxon>
        <taxon>Pseudomonadati</taxon>
        <taxon>Pseudomonadota</taxon>
        <taxon>Gammaproteobacteria</taxon>
        <taxon>Alteromonadales</taxon>
        <taxon>Ferrimonadaceae</taxon>
        <taxon>Ferrimonas</taxon>
    </lineage>
</organism>
<dbReference type="KEGG" id="fbl:Fbal_2161"/>
<dbReference type="STRING" id="550540.Fbal_2161"/>
<name>E1SVN3_FERBD</name>
<dbReference type="RefSeq" id="WP_013345670.1">
    <property type="nucleotide sequence ID" value="NC_014541.1"/>
</dbReference>
<dbReference type="OrthoDB" id="9793083at2"/>
<dbReference type="Proteomes" id="UP000006683">
    <property type="component" value="Chromosome"/>
</dbReference>
<dbReference type="InterPro" id="IPR000073">
    <property type="entry name" value="AB_hydrolase_1"/>
</dbReference>
<feature type="domain" description="AB hydrolase-1" evidence="1">
    <location>
        <begin position="19"/>
        <end position="131"/>
    </location>
</feature>
<dbReference type="GeneID" id="67182362"/>
<dbReference type="HOGENOM" id="CLU_020336_50_6_6"/>
<evidence type="ECO:0000313" key="2">
    <source>
        <dbReference type="EMBL" id="ADN76364.1"/>
    </source>
</evidence>
<dbReference type="GO" id="GO:0016020">
    <property type="term" value="C:membrane"/>
    <property type="evidence" value="ECO:0007669"/>
    <property type="project" value="TreeGrafter"/>
</dbReference>
<dbReference type="AlphaFoldDB" id="E1SVN3"/>